<feature type="domain" description="DUF7223" evidence="3">
    <location>
        <begin position="263"/>
        <end position="469"/>
    </location>
</feature>
<feature type="signal peptide" evidence="1">
    <location>
        <begin position="1"/>
        <end position="18"/>
    </location>
</feature>
<keyword evidence="1" id="KW-0732">Signal</keyword>
<evidence type="ECO:0008006" key="6">
    <source>
        <dbReference type="Google" id="ProtNLM"/>
    </source>
</evidence>
<dbReference type="OrthoDB" id="160645at2759"/>
<sequence>MKSFISLSLLAPAILAAAQDCSVEKPTAQAPSVQATQVREAVPVPPAVFKPAPVPFDNIDPVAAVEPHLNFTIPYTSNSSATTIDIKNVMKVPTVLLETIASVVNVDCSATSVQLTFNDSAIFETTVAAWAAQDDFLLVTNHFGDCDEELERGFFLVDRVEFDNSTLVCTAHSHKTDLAATAKITEITFGQIPASELAARDIVIDPSLTLITGFDLPTDTVIFEYDPYASIYAEKASFDANVTFSGFMQYNWVNMKLNQLYFDIDAAMAADVILSADVKAAYSTEFKYEPASLFYGVTVPGILELGPQLNFGLVGELSASAAVNVSTDFYVSLADGKVHLDFLDNTQTTTSGWVPSYNVTADISGQAVAQINPKAELTVQLAINFFGGLLDLSSGVTAKPGFENIFTVTGGAGVDLGGLKNTTGNATTTCSQGLKLDSDFVFAVDVFATQFWEKEVYNVTVPLYDACFAWA</sequence>
<dbReference type="InterPro" id="IPR055647">
    <property type="entry name" value="DUF7223"/>
</dbReference>
<evidence type="ECO:0000259" key="2">
    <source>
        <dbReference type="Pfam" id="PF22974"/>
    </source>
</evidence>
<gene>
    <name evidence="4" type="ORF">HYALB_00011517</name>
</gene>
<reference evidence="4" key="1">
    <citation type="submission" date="2021-07" db="EMBL/GenBank/DDBJ databases">
        <authorList>
            <person name="Durling M."/>
        </authorList>
    </citation>
    <scope>NUCLEOTIDE SEQUENCE</scope>
</reference>
<feature type="domain" description="DUF7029" evidence="2">
    <location>
        <begin position="90"/>
        <end position="183"/>
    </location>
</feature>
<evidence type="ECO:0000259" key="3">
    <source>
        <dbReference type="Pfam" id="PF23865"/>
    </source>
</evidence>
<evidence type="ECO:0000313" key="4">
    <source>
        <dbReference type="EMBL" id="CAG8979633.1"/>
    </source>
</evidence>
<protein>
    <recommendedName>
        <fullName evidence="6">Isoamyl alcohol</fullName>
    </recommendedName>
</protein>
<keyword evidence="5" id="KW-1185">Reference proteome</keyword>
<organism evidence="4 5">
    <name type="scientific">Hymenoscyphus albidus</name>
    <dbReference type="NCBI Taxonomy" id="595503"/>
    <lineage>
        <taxon>Eukaryota</taxon>
        <taxon>Fungi</taxon>
        <taxon>Dikarya</taxon>
        <taxon>Ascomycota</taxon>
        <taxon>Pezizomycotina</taxon>
        <taxon>Leotiomycetes</taxon>
        <taxon>Helotiales</taxon>
        <taxon>Helotiaceae</taxon>
        <taxon>Hymenoscyphus</taxon>
    </lineage>
</organism>
<dbReference type="EMBL" id="CAJVRM010000327">
    <property type="protein sequence ID" value="CAG8979633.1"/>
    <property type="molecule type" value="Genomic_DNA"/>
</dbReference>
<proteinExistence type="predicted"/>
<comment type="caution">
    <text evidence="4">The sequence shown here is derived from an EMBL/GenBank/DDBJ whole genome shotgun (WGS) entry which is preliminary data.</text>
</comment>
<dbReference type="InterPro" id="IPR054293">
    <property type="entry name" value="DUF7029"/>
</dbReference>
<dbReference type="Pfam" id="PF23865">
    <property type="entry name" value="DUF7223"/>
    <property type="match status" value="1"/>
</dbReference>
<evidence type="ECO:0000256" key="1">
    <source>
        <dbReference type="SAM" id="SignalP"/>
    </source>
</evidence>
<dbReference type="Proteomes" id="UP000701801">
    <property type="component" value="Unassembled WGS sequence"/>
</dbReference>
<feature type="chain" id="PRO_5040328086" description="Isoamyl alcohol" evidence="1">
    <location>
        <begin position="19"/>
        <end position="471"/>
    </location>
</feature>
<name>A0A9N9PYN0_9HELO</name>
<accession>A0A9N9PYN0</accession>
<dbReference type="Pfam" id="PF22974">
    <property type="entry name" value="DUF7029"/>
    <property type="match status" value="1"/>
</dbReference>
<evidence type="ECO:0000313" key="5">
    <source>
        <dbReference type="Proteomes" id="UP000701801"/>
    </source>
</evidence>
<dbReference type="AlphaFoldDB" id="A0A9N9PYN0"/>